<accession>A0ABP3L3X2</accession>
<protein>
    <submittedName>
        <fullName evidence="2">Uncharacterized protein</fullName>
    </submittedName>
</protein>
<feature type="compositionally biased region" description="Gly residues" evidence="1">
    <location>
        <begin position="166"/>
        <end position="175"/>
    </location>
</feature>
<evidence type="ECO:0000256" key="1">
    <source>
        <dbReference type="SAM" id="MobiDB-lite"/>
    </source>
</evidence>
<dbReference type="EMBL" id="BAAAHB010000118">
    <property type="protein sequence ID" value="GAA0490900.1"/>
    <property type="molecule type" value="Genomic_DNA"/>
</dbReference>
<dbReference type="RefSeq" id="WP_344096754.1">
    <property type="nucleotide sequence ID" value="NZ_BAAAHB010000118.1"/>
</dbReference>
<feature type="region of interest" description="Disordered" evidence="1">
    <location>
        <begin position="163"/>
        <end position="193"/>
    </location>
</feature>
<gene>
    <name evidence="2" type="ORF">GCM10009544_59700</name>
</gene>
<feature type="region of interest" description="Disordered" evidence="1">
    <location>
        <begin position="325"/>
        <end position="344"/>
    </location>
</feature>
<comment type="caution">
    <text evidence="2">The sequence shown here is derived from an EMBL/GenBank/DDBJ whole genome shotgun (WGS) entry which is preliminary data.</text>
</comment>
<proteinExistence type="predicted"/>
<evidence type="ECO:0000313" key="3">
    <source>
        <dbReference type="Proteomes" id="UP001499895"/>
    </source>
</evidence>
<reference evidence="3" key="1">
    <citation type="journal article" date="2019" name="Int. J. Syst. Evol. Microbiol.">
        <title>The Global Catalogue of Microorganisms (GCM) 10K type strain sequencing project: providing services to taxonomists for standard genome sequencing and annotation.</title>
        <authorList>
            <consortium name="The Broad Institute Genomics Platform"/>
            <consortium name="The Broad Institute Genome Sequencing Center for Infectious Disease"/>
            <person name="Wu L."/>
            <person name="Ma J."/>
        </authorList>
    </citation>
    <scope>NUCLEOTIDE SEQUENCE [LARGE SCALE GENOMIC DNA]</scope>
    <source>
        <strain evidence="3">JCM 10649</strain>
    </source>
</reference>
<name>A0ABP3L3X2_9ACTN</name>
<feature type="region of interest" description="Disordered" evidence="1">
    <location>
        <begin position="29"/>
        <end position="72"/>
    </location>
</feature>
<dbReference type="Proteomes" id="UP001499895">
    <property type="component" value="Unassembled WGS sequence"/>
</dbReference>
<evidence type="ECO:0000313" key="2">
    <source>
        <dbReference type="EMBL" id="GAA0490900.1"/>
    </source>
</evidence>
<sequence>MKATFNGKSGAEYDRDLAWVHLLTPRVAQGSQKQQADEMGEGAEGAEGGTGGQGGRGARRDEGGDRSPFPGMYDFRGRLEEIARKYDDITRIAELGFVDKTTDTDLLAALLVIRKLRDKLLLDEGRLIWAARQRKVTWARLAGALELGSRQSAERRYLQLRTDGLGADGDSGGGTQSERVENARDQRSRHAERKWAARNAHEIRTLARQLAAVPDLQERADRSRAARLINETAVQDADLAGRDRPQPIRMQWPDRLREALEADAAHCGAGPVQGASDIDTARLKTMGEAGNAHRLFGLIGYAADPDAADLADHAELIARITGLYERAGSASPRRPGRAGPGTDR</sequence>
<organism evidence="2 3">
    <name type="scientific">Streptomyces stramineus</name>
    <dbReference type="NCBI Taxonomy" id="173861"/>
    <lineage>
        <taxon>Bacteria</taxon>
        <taxon>Bacillati</taxon>
        <taxon>Actinomycetota</taxon>
        <taxon>Actinomycetes</taxon>
        <taxon>Kitasatosporales</taxon>
        <taxon>Streptomycetaceae</taxon>
        <taxon>Streptomyces</taxon>
    </lineage>
</organism>
<feature type="compositionally biased region" description="Gly residues" evidence="1">
    <location>
        <begin position="42"/>
        <end position="56"/>
    </location>
</feature>
<keyword evidence="3" id="KW-1185">Reference proteome</keyword>
<feature type="compositionally biased region" description="Basic and acidic residues" evidence="1">
    <location>
        <begin position="178"/>
        <end position="193"/>
    </location>
</feature>